<name>A0A8S5QGK4_9CAUD</name>
<reference evidence="1" key="1">
    <citation type="journal article" date="2021" name="Proc. Natl. Acad. Sci. U.S.A.">
        <title>A Catalog of Tens of Thousands of Viruses from Human Metagenomes Reveals Hidden Associations with Chronic Diseases.</title>
        <authorList>
            <person name="Tisza M.J."/>
            <person name="Buck C.B."/>
        </authorList>
    </citation>
    <scope>NUCLEOTIDE SEQUENCE</scope>
    <source>
        <strain evidence="1">Ctsi73</strain>
    </source>
</reference>
<evidence type="ECO:0000313" key="1">
    <source>
        <dbReference type="EMBL" id="DAE18422.1"/>
    </source>
</evidence>
<accession>A0A8S5QGK4</accession>
<dbReference type="EMBL" id="BK015655">
    <property type="protein sequence ID" value="DAE18422.1"/>
    <property type="molecule type" value="Genomic_DNA"/>
</dbReference>
<organism evidence="1">
    <name type="scientific">Siphoviridae sp. ctsi73</name>
    <dbReference type="NCBI Taxonomy" id="2825698"/>
    <lineage>
        <taxon>Viruses</taxon>
        <taxon>Duplodnaviria</taxon>
        <taxon>Heunggongvirae</taxon>
        <taxon>Uroviricota</taxon>
        <taxon>Caudoviricetes</taxon>
    </lineage>
</organism>
<sequence length="158" mass="17748">MADNTPESVDDTLRKIYSDMTYGGLNEVDMSWTDSFSPDALMAVQKALSVFHRYTVSVYAKGKASSVTVTQCFNRFFDDFCIKAMKNLQSDEKPDTGGWPELDDVREFVVKHQVINDLIAMGPYLGVPQLLQYESRCFAQVEKAHVQSQQSQSGKASQ</sequence>
<protein>
    <submittedName>
        <fullName evidence="1">Uncharacterized protein</fullName>
    </submittedName>
</protein>
<proteinExistence type="predicted"/>